<keyword evidence="3" id="KW-1185">Reference proteome</keyword>
<dbReference type="GO" id="GO:0032991">
    <property type="term" value="C:protein-containing complex"/>
    <property type="evidence" value="ECO:0007669"/>
    <property type="project" value="UniProtKB-ARBA"/>
</dbReference>
<organism evidence="2 3">
    <name type="scientific">Orchesella cincta</name>
    <name type="common">Springtail</name>
    <name type="synonym">Podura cincta</name>
    <dbReference type="NCBI Taxonomy" id="48709"/>
    <lineage>
        <taxon>Eukaryota</taxon>
        <taxon>Metazoa</taxon>
        <taxon>Ecdysozoa</taxon>
        <taxon>Arthropoda</taxon>
        <taxon>Hexapoda</taxon>
        <taxon>Collembola</taxon>
        <taxon>Entomobryomorpha</taxon>
        <taxon>Entomobryoidea</taxon>
        <taxon>Orchesellidae</taxon>
        <taxon>Orchesellinae</taxon>
        <taxon>Orchesella</taxon>
    </lineage>
</organism>
<dbReference type="SUPFAM" id="SSF53300">
    <property type="entry name" value="vWA-like"/>
    <property type="match status" value="1"/>
</dbReference>
<feature type="chain" id="PRO_5008904147" description="VWFA domain-containing protein" evidence="1">
    <location>
        <begin position="23"/>
        <end position="300"/>
    </location>
</feature>
<dbReference type="InterPro" id="IPR036465">
    <property type="entry name" value="vWFA_dom_sf"/>
</dbReference>
<evidence type="ECO:0000256" key="1">
    <source>
        <dbReference type="SAM" id="SignalP"/>
    </source>
</evidence>
<evidence type="ECO:0000313" key="3">
    <source>
        <dbReference type="Proteomes" id="UP000094527"/>
    </source>
</evidence>
<sequence length="300" mass="33424">MNLYFLLPILYVLLADVRSIEAISFGRSDIDYCEEKSTKIQMVLALDRTGTFRNSYQKIFESVYRDLINAVEKKYPGSQFSVVAFSDYDQASTPLDGGTGRAEYREEWCYQVIEKFVMSAQVISEAIGHIEQGYGWNNGGESSLTATLFAAADKTLGWITEPVDPTDGKTVRKIIVLATDETSTRKLGKQGVRQPPKGDGTDKCATTLPPNDAILEKTLKDNDISVIGLYTPRSSEAENGIYIDLLEYYNNIFGRMGIEYNQYVLDTSSTNKIIENLLTGISNTVECEEEDPPAYNTLGL</sequence>
<dbReference type="Gene3D" id="3.40.50.410">
    <property type="entry name" value="von Willebrand factor, type A domain"/>
    <property type="match status" value="1"/>
</dbReference>
<proteinExistence type="predicted"/>
<evidence type="ECO:0008006" key="4">
    <source>
        <dbReference type="Google" id="ProtNLM"/>
    </source>
</evidence>
<comment type="caution">
    <text evidence="2">The sequence shown here is derived from an EMBL/GenBank/DDBJ whole genome shotgun (WGS) entry which is preliminary data.</text>
</comment>
<reference evidence="2 3" key="1">
    <citation type="journal article" date="2016" name="Genome Biol. Evol.">
        <title>Gene Family Evolution Reflects Adaptation to Soil Environmental Stressors in the Genome of the Collembolan Orchesella cincta.</title>
        <authorList>
            <person name="Faddeeva-Vakhrusheva A."/>
            <person name="Derks M.F."/>
            <person name="Anvar S.Y."/>
            <person name="Agamennone V."/>
            <person name="Suring W."/>
            <person name="Smit S."/>
            <person name="van Straalen N.M."/>
            <person name="Roelofs D."/>
        </authorList>
    </citation>
    <scope>NUCLEOTIDE SEQUENCE [LARGE SCALE GENOMIC DNA]</scope>
    <source>
        <tissue evidence="2">Mixed pool</tissue>
    </source>
</reference>
<name>A0A1D2MJR7_ORCCI</name>
<gene>
    <name evidence="2" type="ORF">Ocin01_13366</name>
</gene>
<dbReference type="EMBL" id="LJIJ01001024">
    <property type="protein sequence ID" value="ODM93316.1"/>
    <property type="molecule type" value="Genomic_DNA"/>
</dbReference>
<keyword evidence="1" id="KW-0732">Signal</keyword>
<evidence type="ECO:0000313" key="2">
    <source>
        <dbReference type="EMBL" id="ODM93316.1"/>
    </source>
</evidence>
<protein>
    <recommendedName>
        <fullName evidence="4">VWFA domain-containing protein</fullName>
    </recommendedName>
</protein>
<accession>A0A1D2MJR7</accession>
<feature type="signal peptide" evidence="1">
    <location>
        <begin position="1"/>
        <end position="22"/>
    </location>
</feature>
<dbReference type="AlphaFoldDB" id="A0A1D2MJR7"/>
<dbReference type="Proteomes" id="UP000094527">
    <property type="component" value="Unassembled WGS sequence"/>
</dbReference>